<organism evidence="7 8">
    <name type="scientific">Aerophobetes bacterium</name>
    <dbReference type="NCBI Taxonomy" id="2030807"/>
    <lineage>
        <taxon>Bacteria</taxon>
        <taxon>Candidatus Aerophobota</taxon>
    </lineage>
</organism>
<dbReference type="InterPro" id="IPR001123">
    <property type="entry name" value="LeuE-type"/>
</dbReference>
<evidence type="ECO:0000256" key="6">
    <source>
        <dbReference type="SAM" id="Phobius"/>
    </source>
</evidence>
<evidence type="ECO:0000256" key="5">
    <source>
        <dbReference type="ARBA" id="ARBA00023136"/>
    </source>
</evidence>
<dbReference type="PANTHER" id="PTHR30086:SF20">
    <property type="entry name" value="ARGININE EXPORTER PROTEIN ARGO-RELATED"/>
    <property type="match status" value="1"/>
</dbReference>
<proteinExistence type="predicted"/>
<evidence type="ECO:0000313" key="7">
    <source>
        <dbReference type="EMBL" id="PCI92774.1"/>
    </source>
</evidence>
<protein>
    <submittedName>
        <fullName evidence="7">Lysine transporter LysE</fullName>
    </submittedName>
</protein>
<comment type="caution">
    <text evidence="7">The sequence shown here is derived from an EMBL/GenBank/DDBJ whole genome shotgun (WGS) entry which is preliminary data.</text>
</comment>
<feature type="transmembrane region" description="Helical" evidence="6">
    <location>
        <begin position="141"/>
        <end position="162"/>
    </location>
</feature>
<dbReference type="PANTHER" id="PTHR30086">
    <property type="entry name" value="ARGININE EXPORTER PROTEIN ARGO"/>
    <property type="match status" value="1"/>
</dbReference>
<comment type="subcellular location">
    <subcellularLocation>
        <location evidence="1">Cell membrane</location>
        <topology evidence="1">Multi-pass membrane protein</topology>
    </subcellularLocation>
</comment>
<dbReference type="EMBL" id="NVUU01000085">
    <property type="protein sequence ID" value="PCI92774.1"/>
    <property type="molecule type" value="Genomic_DNA"/>
</dbReference>
<keyword evidence="4 6" id="KW-1133">Transmembrane helix</keyword>
<evidence type="ECO:0000256" key="4">
    <source>
        <dbReference type="ARBA" id="ARBA00022989"/>
    </source>
</evidence>
<feature type="transmembrane region" description="Helical" evidence="6">
    <location>
        <begin position="38"/>
        <end position="61"/>
    </location>
</feature>
<dbReference type="Proteomes" id="UP000217838">
    <property type="component" value="Unassembled WGS sequence"/>
</dbReference>
<dbReference type="AlphaFoldDB" id="A0A2A4YDI3"/>
<evidence type="ECO:0000256" key="3">
    <source>
        <dbReference type="ARBA" id="ARBA00022692"/>
    </source>
</evidence>
<sequence>MDFLSFLFLNFLAMISPGPDFAIVTQYGLKASRKAAFFASCGVAVALIIHVLYCVTGVALFLNSSPRALLLIKFLGGIYLSYLGIKSMLGAGDDGLQKEIKLKNAFAAGFFCNLLNPKATVFLLSLFGIFAKSMNTLASKFVFGMMIPILAIVYFSFLSYIITHPKFLPFLQKKRKYFTWVMGAVISVIGVVGIISAVSGYIKLRNIQLLI</sequence>
<dbReference type="GO" id="GO:0015171">
    <property type="term" value="F:amino acid transmembrane transporter activity"/>
    <property type="evidence" value="ECO:0007669"/>
    <property type="project" value="TreeGrafter"/>
</dbReference>
<evidence type="ECO:0000256" key="1">
    <source>
        <dbReference type="ARBA" id="ARBA00004651"/>
    </source>
</evidence>
<feature type="transmembrane region" description="Helical" evidence="6">
    <location>
        <begin position="68"/>
        <end position="85"/>
    </location>
</feature>
<keyword evidence="3 6" id="KW-0812">Transmembrane</keyword>
<feature type="transmembrane region" description="Helical" evidence="6">
    <location>
        <begin position="105"/>
        <end position="129"/>
    </location>
</feature>
<dbReference type="Pfam" id="PF01810">
    <property type="entry name" value="LysE"/>
    <property type="match status" value="1"/>
</dbReference>
<keyword evidence="2" id="KW-1003">Cell membrane</keyword>
<dbReference type="GO" id="GO:0005886">
    <property type="term" value="C:plasma membrane"/>
    <property type="evidence" value="ECO:0007669"/>
    <property type="project" value="UniProtKB-SubCell"/>
</dbReference>
<evidence type="ECO:0000256" key="2">
    <source>
        <dbReference type="ARBA" id="ARBA00022475"/>
    </source>
</evidence>
<evidence type="ECO:0000313" key="8">
    <source>
        <dbReference type="Proteomes" id="UP000217838"/>
    </source>
</evidence>
<gene>
    <name evidence="7" type="ORF">COB11_06590</name>
</gene>
<keyword evidence="5 6" id="KW-0472">Membrane</keyword>
<name>A0A2A4YDI3_UNCAE</name>
<feature type="transmembrane region" description="Helical" evidence="6">
    <location>
        <begin position="177"/>
        <end position="202"/>
    </location>
</feature>
<accession>A0A2A4YDI3</accession>
<reference evidence="8" key="1">
    <citation type="submission" date="2017-08" db="EMBL/GenBank/DDBJ databases">
        <title>A dynamic microbial community with high functional redundancy inhabits the cold, oxic subseafloor aquifer.</title>
        <authorList>
            <person name="Tully B.J."/>
            <person name="Wheat C.G."/>
            <person name="Glazer B.T."/>
            <person name="Huber J.A."/>
        </authorList>
    </citation>
    <scope>NUCLEOTIDE SEQUENCE [LARGE SCALE GENOMIC DNA]</scope>
</reference>